<name>A0A8B8AHU7_CRAVI</name>
<reference evidence="6" key="1">
    <citation type="submission" date="2025-08" db="UniProtKB">
        <authorList>
            <consortium name="RefSeq"/>
        </authorList>
    </citation>
    <scope>IDENTIFICATION</scope>
    <source>
        <tissue evidence="6">Whole sample</tissue>
    </source>
</reference>
<dbReference type="AlphaFoldDB" id="A0A8B8AHU7"/>
<evidence type="ECO:0000313" key="6">
    <source>
        <dbReference type="RefSeq" id="XP_022290118.1"/>
    </source>
</evidence>
<evidence type="ECO:0000259" key="4">
    <source>
        <dbReference type="Pfam" id="PF20266"/>
    </source>
</evidence>
<dbReference type="InterPro" id="IPR046903">
    <property type="entry name" value="Mab-21-like_nuc_Trfase"/>
</dbReference>
<dbReference type="Pfam" id="PF03281">
    <property type="entry name" value="Mab-21"/>
    <property type="match status" value="1"/>
</dbReference>
<dbReference type="GeneID" id="111101804"/>
<dbReference type="Pfam" id="PF20266">
    <property type="entry name" value="Mab-21_C"/>
    <property type="match status" value="1"/>
</dbReference>
<feature type="region of interest" description="Disordered" evidence="2">
    <location>
        <begin position="16"/>
        <end position="39"/>
    </location>
</feature>
<dbReference type="RefSeq" id="XP_022290118.1">
    <property type="nucleotide sequence ID" value="XM_022434410.1"/>
</dbReference>
<dbReference type="Proteomes" id="UP000694844">
    <property type="component" value="Chromosome 6"/>
</dbReference>
<proteinExistence type="inferred from homology"/>
<comment type="similarity">
    <text evidence="1">Belongs to the mab-21 family.</text>
</comment>
<dbReference type="SMART" id="SM01265">
    <property type="entry name" value="Mab-21"/>
    <property type="match status" value="1"/>
</dbReference>
<dbReference type="OrthoDB" id="6158775at2759"/>
<keyword evidence="5" id="KW-1185">Reference proteome</keyword>
<feature type="domain" description="Mab-21-like HhH/H2TH-like" evidence="4">
    <location>
        <begin position="319"/>
        <end position="409"/>
    </location>
</feature>
<gene>
    <name evidence="6" type="primary">LOC111101804</name>
</gene>
<dbReference type="InterPro" id="IPR046906">
    <property type="entry name" value="Mab-21_HhH/H2TH-like"/>
</dbReference>
<dbReference type="InterPro" id="IPR024810">
    <property type="entry name" value="MAB21L/cGLR"/>
</dbReference>
<evidence type="ECO:0000256" key="2">
    <source>
        <dbReference type="SAM" id="MobiDB-lite"/>
    </source>
</evidence>
<sequence length="755" mass="87691">MAHLLEHGMRSISLTCSPSNVASGSENSSGLNPSTQREQDLKNAIDRIEKKFRLNMQNFRKSPTFTIYHNERLESEIGQRVPSMYAALCQILGTPIQVAIRRETLEFMETVKRPTQREEYRQIRSGSIKEGFRLQGSDLDIMTWPTDYRVIWCKSMSQKYTVNHVLLLSDSSESPPGFTLLAVLKTKDQNTMPVISLNGKCVVPSLEFRRHAHLFGISDCEEHGPCWRTVYKGKQLENVTCLACDSWPPSASLWITRSQILHWPDIKVVDDIVRNGCHLVPIGSPLGQHEHDEWRISFSLAEYQIVKSMNHSQFLVYGLLKIFLTEVINNPLDERNQLLCSYHLKTVIFWTIQQNPRFHWCPQNLHEGFWMCFKLILKWVYEGVCPNFFIPQNNMFLSKIHGAAQRSLFLQLHRLYVKGWQACLLESSSMKPYASYIFNKTGVLKSLKIDNESELFNEIRGYDPISVMKDLHLSKEILHSIENMFETPITQYQTAVLKKHTSTVIRWIAFNLHNTMKSNKGSNRFDIPCHMLKVAARLGFVSDIAYIAIYYYRTNRYAEALTLIGRMKRMLGNTQLCPKRIHSNSYLYIERCTTVSGEHNWLIKMIEDIKLPYEICLIEELRIEQFSALENLVMVIPLFVVMHFVEFLCSRHISTEAAQEALERLKNIVQRDQEAYIPGIYRDISWHILGICQQMYGDFQAAWHSYQQSLHQYPHSKIQSATLMRIQEMNISSHCKECNTYPSANSDSLSKLFLW</sequence>
<organism evidence="5 6">
    <name type="scientific">Crassostrea virginica</name>
    <name type="common">Eastern oyster</name>
    <dbReference type="NCBI Taxonomy" id="6565"/>
    <lineage>
        <taxon>Eukaryota</taxon>
        <taxon>Metazoa</taxon>
        <taxon>Spiralia</taxon>
        <taxon>Lophotrochozoa</taxon>
        <taxon>Mollusca</taxon>
        <taxon>Bivalvia</taxon>
        <taxon>Autobranchia</taxon>
        <taxon>Pteriomorphia</taxon>
        <taxon>Ostreida</taxon>
        <taxon>Ostreoidea</taxon>
        <taxon>Ostreidae</taxon>
        <taxon>Crassostrea</taxon>
    </lineage>
</organism>
<accession>A0A8B8AHU7</accession>
<dbReference type="Gene3D" id="1.10.1410.40">
    <property type="match status" value="1"/>
</dbReference>
<evidence type="ECO:0000256" key="1">
    <source>
        <dbReference type="ARBA" id="ARBA00008307"/>
    </source>
</evidence>
<feature type="compositionally biased region" description="Polar residues" evidence="2">
    <location>
        <begin position="16"/>
        <end position="36"/>
    </location>
</feature>
<dbReference type="PANTHER" id="PTHR10656">
    <property type="entry name" value="CELL FATE DETERMINING PROTEIN MAB21-RELATED"/>
    <property type="match status" value="1"/>
</dbReference>
<protein>
    <submittedName>
        <fullName evidence="6">Uncharacterized protein LOC111101804</fullName>
    </submittedName>
</protein>
<evidence type="ECO:0000259" key="3">
    <source>
        <dbReference type="Pfam" id="PF03281"/>
    </source>
</evidence>
<dbReference type="PANTHER" id="PTHR10656:SF69">
    <property type="entry name" value="MAB-21-LIKE HHH_H2TH-LIKE DOMAIN-CONTAINING PROTEIN"/>
    <property type="match status" value="1"/>
</dbReference>
<evidence type="ECO:0000313" key="5">
    <source>
        <dbReference type="Proteomes" id="UP000694844"/>
    </source>
</evidence>
<dbReference type="KEGG" id="cvn:111101804"/>
<feature type="domain" description="Mab-21-like nucleotidyltransferase" evidence="3">
    <location>
        <begin position="237"/>
        <end position="307"/>
    </location>
</feature>